<evidence type="ECO:0000256" key="3">
    <source>
        <dbReference type="ARBA" id="ARBA00023015"/>
    </source>
</evidence>
<dbReference type="Gene3D" id="1.10.10.10">
    <property type="entry name" value="Winged helix-like DNA-binding domain superfamily/Winged helix DNA-binding domain"/>
    <property type="match status" value="1"/>
</dbReference>
<dbReference type="SMART" id="SM00345">
    <property type="entry name" value="HTH_GNTR"/>
    <property type="match status" value="1"/>
</dbReference>
<proteinExistence type="inferred from homology"/>
<keyword evidence="4" id="KW-0238">DNA-binding</keyword>
<dbReference type="Pfam" id="PF00392">
    <property type="entry name" value="GntR"/>
    <property type="match status" value="1"/>
</dbReference>
<dbReference type="PANTHER" id="PTHR46577:SF1">
    <property type="entry name" value="HTH-TYPE TRANSCRIPTIONAL REGULATORY PROTEIN GABR"/>
    <property type="match status" value="1"/>
</dbReference>
<organism evidence="7 8">
    <name type="scientific">Bosea robiniae</name>
    <dbReference type="NCBI Taxonomy" id="1036780"/>
    <lineage>
        <taxon>Bacteria</taxon>
        <taxon>Pseudomonadati</taxon>
        <taxon>Pseudomonadota</taxon>
        <taxon>Alphaproteobacteria</taxon>
        <taxon>Hyphomicrobiales</taxon>
        <taxon>Boseaceae</taxon>
        <taxon>Bosea</taxon>
    </lineage>
</organism>
<dbReference type="CDD" id="cd00609">
    <property type="entry name" value="AAT_like"/>
    <property type="match status" value="1"/>
</dbReference>
<name>A0ABY0P0R0_9HYPH</name>
<dbReference type="SUPFAM" id="SSF53383">
    <property type="entry name" value="PLP-dependent transferases"/>
    <property type="match status" value="1"/>
</dbReference>
<comment type="caution">
    <text evidence="7">The sequence shown here is derived from an EMBL/GenBank/DDBJ whole genome shotgun (WGS) entry which is preliminary data.</text>
</comment>
<keyword evidence="5" id="KW-0804">Transcription</keyword>
<dbReference type="CDD" id="cd07377">
    <property type="entry name" value="WHTH_GntR"/>
    <property type="match status" value="1"/>
</dbReference>
<dbReference type="InterPro" id="IPR000524">
    <property type="entry name" value="Tscrpt_reg_HTH_GntR"/>
</dbReference>
<reference evidence="7 8" key="1">
    <citation type="submission" date="2016-10" db="EMBL/GenBank/DDBJ databases">
        <authorList>
            <person name="Varghese N."/>
            <person name="Submissions S."/>
        </authorList>
    </citation>
    <scope>NUCLEOTIDE SEQUENCE [LARGE SCALE GENOMIC DNA]</scope>
    <source>
        <strain evidence="7 8">DSM 26672</strain>
    </source>
</reference>
<keyword evidence="8" id="KW-1185">Reference proteome</keyword>
<evidence type="ECO:0000313" key="8">
    <source>
        <dbReference type="Proteomes" id="UP000199468"/>
    </source>
</evidence>
<dbReference type="Proteomes" id="UP000199468">
    <property type="component" value="Unassembled WGS sequence"/>
</dbReference>
<dbReference type="InterPro" id="IPR015421">
    <property type="entry name" value="PyrdxlP-dep_Trfase_major"/>
</dbReference>
<dbReference type="Gene3D" id="3.40.640.10">
    <property type="entry name" value="Type I PLP-dependent aspartate aminotransferase-like (Major domain)"/>
    <property type="match status" value="1"/>
</dbReference>
<accession>A0ABY0P0R0</accession>
<dbReference type="PRINTS" id="PR00035">
    <property type="entry name" value="HTHGNTR"/>
</dbReference>
<evidence type="ECO:0000256" key="4">
    <source>
        <dbReference type="ARBA" id="ARBA00023125"/>
    </source>
</evidence>
<dbReference type="EMBL" id="FNBZ01000004">
    <property type="protein sequence ID" value="SDG58886.1"/>
    <property type="molecule type" value="Genomic_DNA"/>
</dbReference>
<dbReference type="PROSITE" id="PS50949">
    <property type="entry name" value="HTH_GNTR"/>
    <property type="match status" value="1"/>
</dbReference>
<dbReference type="InterPro" id="IPR051446">
    <property type="entry name" value="HTH_trans_reg/aminotransferase"/>
</dbReference>
<dbReference type="InterPro" id="IPR036388">
    <property type="entry name" value="WH-like_DNA-bd_sf"/>
</dbReference>
<keyword evidence="7" id="KW-0032">Aminotransferase</keyword>
<dbReference type="SUPFAM" id="SSF46785">
    <property type="entry name" value="Winged helix' DNA-binding domain"/>
    <property type="match status" value="1"/>
</dbReference>
<feature type="domain" description="HTH gntR-type" evidence="6">
    <location>
        <begin position="21"/>
        <end position="89"/>
    </location>
</feature>
<dbReference type="InterPro" id="IPR015424">
    <property type="entry name" value="PyrdxlP-dep_Trfase"/>
</dbReference>
<evidence type="ECO:0000259" key="6">
    <source>
        <dbReference type="PROSITE" id="PS50949"/>
    </source>
</evidence>
<sequence>MNASFNYPFWNTIALAPDGPEPLYDQIAGQIRALVVDGAIPRGMHLPPSRKLADELGVSRSTIVLAYNRLKNEGYAHGRTGAGTYIEKDLPEDMHRRIGEPSPAPQPPPQPRVLAARGCALMGLPLPSERELGYDLSPLLPALDELPFADISRSTAEYWGSEPWPQFNFSERLGLPALRQQIAKYLGEYEGVPCRPEQIAVVASTTQAFILLAQLLLDPGDGVVIEDPGYPTRTAAMVANGARILPQRVDLEGLCIDRFGPETHDARMVIASPTNQFPYGSTMSMERRLSLLAWARARNAWVIEYDYSSPIGINRQPLASLLSLDADQRVIFIGNINRIFSPSLGLTYLVLPPDLVELFYRAKLVFSCYLPPPLQQMVADIMGRGVLAKHVRRMRLIYRERATILVDALRQALSDRLLIPDVTAGLHLTAHALGPLDDAAVTNAARQRGIDAPALSRYRLQDRTATGFVFGFGNTVPERITPAVRRFAEIMAAA</sequence>
<keyword evidence="2" id="KW-0663">Pyridoxal phosphate</keyword>
<dbReference type="Pfam" id="PF00155">
    <property type="entry name" value="Aminotran_1_2"/>
    <property type="match status" value="1"/>
</dbReference>
<evidence type="ECO:0000313" key="7">
    <source>
        <dbReference type="EMBL" id="SDG58886.1"/>
    </source>
</evidence>
<dbReference type="InterPro" id="IPR036390">
    <property type="entry name" value="WH_DNA-bd_sf"/>
</dbReference>
<dbReference type="PANTHER" id="PTHR46577">
    <property type="entry name" value="HTH-TYPE TRANSCRIPTIONAL REGULATORY PROTEIN GABR"/>
    <property type="match status" value="1"/>
</dbReference>
<comment type="similarity">
    <text evidence="1">In the C-terminal section; belongs to the class-I pyridoxal-phosphate-dependent aminotransferase family.</text>
</comment>
<evidence type="ECO:0000256" key="1">
    <source>
        <dbReference type="ARBA" id="ARBA00005384"/>
    </source>
</evidence>
<gene>
    <name evidence="7" type="ORF">SAMN05421844_104425</name>
</gene>
<evidence type="ECO:0000256" key="5">
    <source>
        <dbReference type="ARBA" id="ARBA00023163"/>
    </source>
</evidence>
<keyword evidence="7" id="KW-0808">Transferase</keyword>
<dbReference type="InterPro" id="IPR004839">
    <property type="entry name" value="Aminotransferase_I/II_large"/>
</dbReference>
<protein>
    <submittedName>
        <fullName evidence="7">GntR family transcriptional regulator / MocR family aminotransferase</fullName>
    </submittedName>
</protein>
<dbReference type="RefSeq" id="WP_170843412.1">
    <property type="nucleotide sequence ID" value="NZ_FNBZ01000004.1"/>
</dbReference>
<keyword evidence="3" id="KW-0805">Transcription regulation</keyword>
<dbReference type="GO" id="GO:0008483">
    <property type="term" value="F:transaminase activity"/>
    <property type="evidence" value="ECO:0007669"/>
    <property type="project" value="UniProtKB-KW"/>
</dbReference>
<evidence type="ECO:0000256" key="2">
    <source>
        <dbReference type="ARBA" id="ARBA00022898"/>
    </source>
</evidence>